<dbReference type="PANTHER" id="PTHR37969:SF3">
    <property type="entry name" value="PROTEIN CBG13131"/>
    <property type="match status" value="1"/>
</dbReference>
<dbReference type="Gene3D" id="3.30.1120.50">
    <property type="entry name" value="Pepsin inhibitor-3"/>
    <property type="match status" value="2"/>
</dbReference>
<protein>
    <submittedName>
        <fullName evidence="8">Major pepsin inhibitor 3</fullName>
    </submittedName>
</protein>
<comment type="subcellular location">
    <subcellularLocation>
        <location evidence="1">Secreted</location>
    </subcellularLocation>
</comment>
<keyword evidence="4" id="KW-0732">Signal</keyword>
<keyword evidence="10" id="KW-1185">Reference proteome</keyword>
<dbReference type="InterPro" id="IPR051901">
    <property type="entry name" value="Protease_Inhibitor_I33"/>
</dbReference>
<evidence type="ECO:0000256" key="2">
    <source>
        <dbReference type="ARBA" id="ARBA00008019"/>
    </source>
</evidence>
<keyword evidence="5" id="KW-1015">Disulfide bond</keyword>
<dbReference type="OrthoDB" id="10428413at2759"/>
<dbReference type="Pfam" id="PF06394">
    <property type="entry name" value="Pepsin-I3"/>
    <property type="match status" value="1"/>
</dbReference>
<evidence type="ECO:0000313" key="9">
    <source>
        <dbReference type="EMBL" id="VDM37060.1"/>
    </source>
</evidence>
<sequence length="151" mass="16750">MFLFGTSSGPMPCVVKDSQIFLANLPWRKLRPDEVEEGEAYMARVEECHKKHDFSVVCTQPPEFCGGSDLKLYNFAGCVVLGNKLYKNGAYVRDLTASDEAELDTFNSNMAEFNKKQAEEPIATNPQRVMPIGVPPPGAPRPPLPPAFCRQ</sequence>
<evidence type="ECO:0000313" key="8">
    <source>
        <dbReference type="EMBL" id="KHN80796.1"/>
    </source>
</evidence>
<proteinExistence type="inferred from homology"/>
<evidence type="ECO:0000256" key="6">
    <source>
        <dbReference type="SAM" id="MobiDB-lite"/>
    </source>
</evidence>
<evidence type="ECO:0000313" key="10">
    <source>
        <dbReference type="Proteomes" id="UP000031036"/>
    </source>
</evidence>
<dbReference type="SUPFAM" id="SSF55149">
    <property type="entry name" value="Pepsin inhibitor-3"/>
    <property type="match status" value="1"/>
</dbReference>
<dbReference type="AlphaFoldDB" id="A0A0B2VB99"/>
<reference evidence="9" key="2">
    <citation type="submission" date="2018-11" db="EMBL/GenBank/DDBJ databases">
        <authorList>
            <consortium name="Pathogen Informatics"/>
        </authorList>
    </citation>
    <scope>NUCLEOTIDE SEQUENCE [LARGE SCALE GENOMIC DNA]</scope>
</reference>
<dbReference type="InterPro" id="IPR010480">
    <property type="entry name" value="Pepsin-I3"/>
</dbReference>
<feature type="compositionally biased region" description="Pro residues" evidence="6">
    <location>
        <begin position="133"/>
        <end position="151"/>
    </location>
</feature>
<evidence type="ECO:0000256" key="4">
    <source>
        <dbReference type="ARBA" id="ARBA00022729"/>
    </source>
</evidence>
<feature type="region of interest" description="Disordered" evidence="6">
    <location>
        <begin position="118"/>
        <end position="151"/>
    </location>
</feature>
<gene>
    <name evidence="8" type="ORF">Tcan_09851</name>
    <name evidence="9" type="ORF">TCNE_LOCUS5821</name>
</gene>
<dbReference type="GO" id="GO:0005576">
    <property type="term" value="C:extracellular region"/>
    <property type="evidence" value="ECO:0007669"/>
    <property type="project" value="UniProtKB-SubCell"/>
</dbReference>
<dbReference type="PANTHER" id="PTHR37969">
    <property type="entry name" value="PROTEIN CBG07421-RELATED"/>
    <property type="match status" value="1"/>
</dbReference>
<accession>A0A0B2VB99</accession>
<reference evidence="8 10" key="1">
    <citation type="submission" date="2014-11" db="EMBL/GenBank/DDBJ databases">
        <title>Genetic blueprint of the zoonotic pathogen Toxocara canis.</title>
        <authorList>
            <person name="Zhu X.-Q."/>
            <person name="Korhonen P.K."/>
            <person name="Cai H."/>
            <person name="Young N.D."/>
            <person name="Nejsum P."/>
            <person name="von Samson-Himmelstjerna G."/>
            <person name="Boag P.R."/>
            <person name="Tan P."/>
            <person name="Li Q."/>
            <person name="Min J."/>
            <person name="Yang Y."/>
            <person name="Wang X."/>
            <person name="Fang X."/>
            <person name="Hall R.S."/>
            <person name="Hofmann A."/>
            <person name="Sternberg P.W."/>
            <person name="Jex A.R."/>
            <person name="Gasser R.B."/>
        </authorList>
    </citation>
    <scope>NUCLEOTIDE SEQUENCE [LARGE SCALE GENOMIC DNA]</scope>
    <source>
        <strain evidence="8">PN_DK_2014</strain>
    </source>
</reference>
<keyword evidence="3" id="KW-0964">Secreted</keyword>
<comment type="similarity">
    <text evidence="2">Belongs to the protease inhibitor I33 family.</text>
</comment>
<dbReference type="EMBL" id="UYWY01019397">
    <property type="protein sequence ID" value="VDM37060.1"/>
    <property type="molecule type" value="Genomic_DNA"/>
</dbReference>
<evidence type="ECO:0000259" key="7">
    <source>
        <dbReference type="Pfam" id="PF06394"/>
    </source>
</evidence>
<evidence type="ECO:0000256" key="3">
    <source>
        <dbReference type="ARBA" id="ARBA00022525"/>
    </source>
</evidence>
<organism evidence="8 10">
    <name type="scientific">Toxocara canis</name>
    <name type="common">Canine roundworm</name>
    <dbReference type="NCBI Taxonomy" id="6265"/>
    <lineage>
        <taxon>Eukaryota</taxon>
        <taxon>Metazoa</taxon>
        <taxon>Ecdysozoa</taxon>
        <taxon>Nematoda</taxon>
        <taxon>Chromadorea</taxon>
        <taxon>Rhabditida</taxon>
        <taxon>Spirurina</taxon>
        <taxon>Ascaridomorpha</taxon>
        <taxon>Ascaridoidea</taxon>
        <taxon>Toxocaridae</taxon>
        <taxon>Toxocara</taxon>
    </lineage>
</organism>
<evidence type="ECO:0000256" key="5">
    <source>
        <dbReference type="ARBA" id="ARBA00023157"/>
    </source>
</evidence>
<dbReference type="InterPro" id="IPR038412">
    <property type="entry name" value="Pepsin-I3_sf"/>
</dbReference>
<evidence type="ECO:0000256" key="1">
    <source>
        <dbReference type="ARBA" id="ARBA00004613"/>
    </source>
</evidence>
<feature type="domain" description="Pepsin inhibitor-3-like repeated" evidence="7">
    <location>
        <begin position="62"/>
        <end position="115"/>
    </location>
</feature>
<dbReference type="EMBL" id="JPKZ01001678">
    <property type="protein sequence ID" value="KHN80796.1"/>
    <property type="molecule type" value="Genomic_DNA"/>
</dbReference>
<name>A0A0B2VB99_TOXCA</name>
<dbReference type="Proteomes" id="UP000031036">
    <property type="component" value="Unassembled WGS sequence"/>
</dbReference>